<dbReference type="InterPro" id="IPR009936">
    <property type="entry name" value="DUF1468"/>
</dbReference>
<dbReference type="Pfam" id="PF07331">
    <property type="entry name" value="TctB"/>
    <property type="match status" value="1"/>
</dbReference>
<keyword evidence="4" id="KW-1185">Reference proteome</keyword>
<proteinExistence type="predicted"/>
<feature type="transmembrane region" description="Helical" evidence="1">
    <location>
        <begin position="130"/>
        <end position="148"/>
    </location>
</feature>
<name>A0A1V8RPC5_9HYPH</name>
<dbReference type="RefSeq" id="WP_080920357.1">
    <property type="nucleotide sequence ID" value="NZ_MDET01000023.1"/>
</dbReference>
<dbReference type="STRING" id="1873176.BFN67_04095"/>
<organism evidence="3 4">
    <name type="scientific">Manganibacter manganicus</name>
    <dbReference type="NCBI Taxonomy" id="1873176"/>
    <lineage>
        <taxon>Bacteria</taxon>
        <taxon>Pseudomonadati</taxon>
        <taxon>Pseudomonadota</taxon>
        <taxon>Alphaproteobacteria</taxon>
        <taxon>Hyphomicrobiales</taxon>
        <taxon>Phyllobacteriaceae</taxon>
        <taxon>Manganibacter</taxon>
    </lineage>
</organism>
<dbReference type="EMBL" id="MDET01000023">
    <property type="protein sequence ID" value="OQM74819.1"/>
    <property type="molecule type" value="Genomic_DNA"/>
</dbReference>
<feature type="transmembrane region" description="Helical" evidence="1">
    <location>
        <begin position="20"/>
        <end position="43"/>
    </location>
</feature>
<feature type="transmembrane region" description="Helical" evidence="1">
    <location>
        <begin position="93"/>
        <end position="118"/>
    </location>
</feature>
<keyword evidence="1" id="KW-0812">Transmembrane</keyword>
<accession>A0A1V8RPC5</accession>
<feature type="transmembrane region" description="Helical" evidence="1">
    <location>
        <begin position="55"/>
        <end position="73"/>
    </location>
</feature>
<feature type="domain" description="DUF1468" evidence="2">
    <location>
        <begin position="23"/>
        <end position="157"/>
    </location>
</feature>
<protein>
    <submittedName>
        <fullName evidence="3">C4-dicarboxylate ABC transporter</fullName>
    </submittedName>
</protein>
<evidence type="ECO:0000313" key="3">
    <source>
        <dbReference type="EMBL" id="OQM74819.1"/>
    </source>
</evidence>
<dbReference type="OrthoDB" id="7347328at2"/>
<dbReference type="Proteomes" id="UP000191905">
    <property type="component" value="Unassembled WGS sequence"/>
</dbReference>
<evidence type="ECO:0000256" key="1">
    <source>
        <dbReference type="SAM" id="Phobius"/>
    </source>
</evidence>
<reference evidence="3 4" key="1">
    <citation type="journal article" date="2016" name="Int. J. Syst. Evol. Microbiol.">
        <title>Pseudaminobacter manganicus sp. nov., isolated from sludge of a manganese mine.</title>
        <authorList>
            <person name="Li J."/>
            <person name="Huang J."/>
            <person name="Liao S."/>
            <person name="Wang G."/>
        </authorList>
    </citation>
    <scope>NUCLEOTIDE SEQUENCE [LARGE SCALE GENOMIC DNA]</scope>
    <source>
        <strain evidence="3 4">JH-7</strain>
    </source>
</reference>
<keyword evidence="1" id="KW-0472">Membrane</keyword>
<dbReference type="AlphaFoldDB" id="A0A1V8RPC5"/>
<evidence type="ECO:0000313" key="4">
    <source>
        <dbReference type="Proteomes" id="UP000191905"/>
    </source>
</evidence>
<gene>
    <name evidence="3" type="ORF">BFN67_04095</name>
</gene>
<evidence type="ECO:0000259" key="2">
    <source>
        <dbReference type="Pfam" id="PF07331"/>
    </source>
</evidence>
<comment type="caution">
    <text evidence="3">The sequence shown here is derived from an EMBL/GenBank/DDBJ whole genome shotgun (WGS) entry which is preliminary data.</text>
</comment>
<keyword evidence="1" id="KW-1133">Transmembrane helix</keyword>
<sequence length="165" mass="17555">MNVEPVPEEPQRKERRPDGAAFVIAAVLAIIAVVIAWSTATGGNSASYSRIGPNAFPYAIAGVLLVLSIWTAVEAWRGEFPEREAENVGPIIWIVAGLAGQMLLLKTTGFSIATGVLFALTARGFGRGPLWMTVPLGIVISLVIWVVFSKGLQLSLPAGPLENLF</sequence>